<gene>
    <name evidence="2" type="ORF">E5A74_08060</name>
</gene>
<dbReference type="AlphaFoldDB" id="A0A4S1WPF6"/>
<feature type="transmembrane region" description="Helical" evidence="1">
    <location>
        <begin position="12"/>
        <end position="34"/>
    </location>
</feature>
<keyword evidence="1" id="KW-1133">Transmembrane helix</keyword>
<evidence type="ECO:0000256" key="1">
    <source>
        <dbReference type="SAM" id="Phobius"/>
    </source>
</evidence>
<protein>
    <submittedName>
        <fullName evidence="2">Uncharacterized protein</fullName>
    </submittedName>
</protein>
<dbReference type="EMBL" id="SRXU01000003">
    <property type="protein sequence ID" value="TGX43126.1"/>
    <property type="molecule type" value="Genomic_DNA"/>
</dbReference>
<keyword evidence="1" id="KW-0812">Transmembrane</keyword>
<name>A0A4S1WPF6_9SPHN</name>
<feature type="transmembrane region" description="Helical" evidence="1">
    <location>
        <begin position="80"/>
        <end position="100"/>
    </location>
</feature>
<reference evidence="2 3" key="1">
    <citation type="submission" date="2019-04" db="EMBL/GenBank/DDBJ databases">
        <title>Sphingomonas psychrotolerans sp. nov., isolated from soil in the Tianshan Mountains, Xinjiang, China.</title>
        <authorList>
            <person name="Luo Y."/>
            <person name="Sheng H."/>
        </authorList>
    </citation>
    <scope>NUCLEOTIDE SEQUENCE [LARGE SCALE GENOMIC DNA]</scope>
    <source>
        <strain evidence="2 3">KIS18-15</strain>
    </source>
</reference>
<keyword evidence="1" id="KW-0472">Membrane</keyword>
<proteinExistence type="predicted"/>
<comment type="caution">
    <text evidence="2">The sequence shown here is derived from an EMBL/GenBank/DDBJ whole genome shotgun (WGS) entry which is preliminary data.</text>
</comment>
<dbReference type="Proteomes" id="UP000309848">
    <property type="component" value="Unassembled WGS sequence"/>
</dbReference>
<sequence>MAVTGDLQPLLVLFVFVPSLLAGAICAGLVTVMARFTRLDAGRAQSFVATCWWVLLSAGLWIGCDWLMQTGKADNGASFAAILLWIFVVLPAPILGAWILRLRPARGGGQG</sequence>
<accession>A0A4S1WPF6</accession>
<keyword evidence="3" id="KW-1185">Reference proteome</keyword>
<dbReference type="RefSeq" id="WP_135983779.1">
    <property type="nucleotide sequence ID" value="NZ_JAASQM010000002.1"/>
</dbReference>
<evidence type="ECO:0000313" key="3">
    <source>
        <dbReference type="Proteomes" id="UP000309848"/>
    </source>
</evidence>
<organism evidence="2 3">
    <name type="scientific">Sphingomonas naasensis</name>
    <dbReference type="NCBI Taxonomy" id="1344951"/>
    <lineage>
        <taxon>Bacteria</taxon>
        <taxon>Pseudomonadati</taxon>
        <taxon>Pseudomonadota</taxon>
        <taxon>Alphaproteobacteria</taxon>
        <taxon>Sphingomonadales</taxon>
        <taxon>Sphingomonadaceae</taxon>
        <taxon>Sphingomonas</taxon>
    </lineage>
</organism>
<feature type="transmembrane region" description="Helical" evidence="1">
    <location>
        <begin position="46"/>
        <end position="68"/>
    </location>
</feature>
<evidence type="ECO:0000313" key="2">
    <source>
        <dbReference type="EMBL" id="TGX43126.1"/>
    </source>
</evidence>